<evidence type="ECO:0000259" key="1">
    <source>
        <dbReference type="Pfam" id="PF17667"/>
    </source>
</evidence>
<dbReference type="OrthoDB" id="2747778at2759"/>
<evidence type="ECO:0000313" key="2">
    <source>
        <dbReference type="EMBL" id="CAA7269105.1"/>
    </source>
</evidence>
<dbReference type="Proteomes" id="UP000467700">
    <property type="component" value="Unassembled WGS sequence"/>
</dbReference>
<evidence type="ECO:0000313" key="3">
    <source>
        <dbReference type="Proteomes" id="UP000467700"/>
    </source>
</evidence>
<dbReference type="EMBL" id="CACVBS010000074">
    <property type="protein sequence ID" value="CAA7269105.1"/>
    <property type="molecule type" value="Genomic_DNA"/>
</dbReference>
<keyword evidence="3" id="KW-1185">Reference proteome</keyword>
<protein>
    <recommendedName>
        <fullName evidence="1">Fungal-type protein kinase domain-containing protein</fullName>
    </recommendedName>
</protein>
<dbReference type="Pfam" id="PF17667">
    <property type="entry name" value="Pkinase_fungal"/>
    <property type="match status" value="1"/>
</dbReference>
<organism evidence="2 3">
    <name type="scientific">Cyclocybe aegerita</name>
    <name type="common">Black poplar mushroom</name>
    <name type="synonym">Agrocybe aegerita</name>
    <dbReference type="NCBI Taxonomy" id="1973307"/>
    <lineage>
        <taxon>Eukaryota</taxon>
        <taxon>Fungi</taxon>
        <taxon>Dikarya</taxon>
        <taxon>Basidiomycota</taxon>
        <taxon>Agaricomycotina</taxon>
        <taxon>Agaricomycetes</taxon>
        <taxon>Agaricomycetidae</taxon>
        <taxon>Agaricales</taxon>
        <taxon>Agaricineae</taxon>
        <taxon>Bolbitiaceae</taxon>
        <taxon>Cyclocybe</taxon>
    </lineage>
</organism>
<name>A0A8S0W3T9_CYCAE</name>
<reference evidence="2 3" key="1">
    <citation type="submission" date="2020-01" db="EMBL/GenBank/DDBJ databases">
        <authorList>
            <person name="Gupta K D."/>
        </authorList>
    </citation>
    <scope>NUCLEOTIDE SEQUENCE [LARGE SCALE GENOMIC DNA]</scope>
</reference>
<dbReference type="AlphaFoldDB" id="A0A8S0W3T9"/>
<feature type="domain" description="Fungal-type protein kinase" evidence="1">
    <location>
        <begin position="33"/>
        <end position="72"/>
    </location>
</feature>
<gene>
    <name evidence="2" type="ORF">AAE3_LOCUS11321</name>
</gene>
<sequence length="210" mass="23806">MLVKSGGGSLNDWDLAKGGRLAENTLLPQDDPPRNSYRTGTWYFLSARLLMDPLKIHTLQDDLESIFYLVLYYAPRYIPCNKGMEELREVHAQPFLEWRESVIGRALGCIAEFYRYCIDGEEQLFEEHEDEPLPPSSEPVSPPLLLPSASTIMNTFLPCSRRHSRHLVGRPYALTSAMTVNLINTSEPKEPGGCRRRCPVACAPPKRPLF</sequence>
<comment type="caution">
    <text evidence="2">The sequence shown here is derived from an EMBL/GenBank/DDBJ whole genome shotgun (WGS) entry which is preliminary data.</text>
</comment>
<dbReference type="InterPro" id="IPR040976">
    <property type="entry name" value="Pkinase_fungal"/>
</dbReference>
<proteinExistence type="predicted"/>
<accession>A0A8S0W3T9</accession>